<evidence type="ECO:0000313" key="5">
    <source>
        <dbReference type="Proteomes" id="UP000492821"/>
    </source>
</evidence>
<evidence type="ECO:0000256" key="1">
    <source>
        <dbReference type="ARBA" id="ARBA00023157"/>
    </source>
</evidence>
<comment type="caution">
    <text evidence="2">Lacks conserved residue(s) required for the propagation of feature annotation.</text>
</comment>
<dbReference type="CDD" id="cd04280">
    <property type="entry name" value="ZnMc_astacin_like"/>
    <property type="match status" value="1"/>
</dbReference>
<organism evidence="5 6">
    <name type="scientific">Panagrellus redivivus</name>
    <name type="common">Microworm</name>
    <dbReference type="NCBI Taxonomy" id="6233"/>
    <lineage>
        <taxon>Eukaryota</taxon>
        <taxon>Metazoa</taxon>
        <taxon>Ecdysozoa</taxon>
        <taxon>Nematoda</taxon>
        <taxon>Chromadorea</taxon>
        <taxon>Rhabditida</taxon>
        <taxon>Tylenchina</taxon>
        <taxon>Panagrolaimomorpha</taxon>
        <taxon>Panagrolaimoidea</taxon>
        <taxon>Panagrolaimidae</taxon>
        <taxon>Panagrellus</taxon>
    </lineage>
</organism>
<feature type="signal peptide" evidence="3">
    <location>
        <begin position="1"/>
        <end position="21"/>
    </location>
</feature>
<dbReference type="InterPro" id="IPR034035">
    <property type="entry name" value="Astacin-like_dom"/>
</dbReference>
<evidence type="ECO:0000256" key="2">
    <source>
        <dbReference type="PROSITE-ProRule" id="PRU01211"/>
    </source>
</evidence>
<feature type="binding site" evidence="2">
    <location>
        <position position="189"/>
    </location>
    <ligand>
        <name>Zn(2+)</name>
        <dbReference type="ChEBI" id="CHEBI:29105"/>
        <note>catalytic</note>
    </ligand>
</feature>
<proteinExistence type="predicted"/>
<dbReference type="GO" id="GO:0008270">
    <property type="term" value="F:zinc ion binding"/>
    <property type="evidence" value="ECO:0007669"/>
    <property type="project" value="UniProtKB-UniRule"/>
</dbReference>
<feature type="binding site" evidence="2">
    <location>
        <position position="183"/>
    </location>
    <ligand>
        <name>Zn(2+)</name>
        <dbReference type="ChEBI" id="CHEBI:29105"/>
        <note>catalytic</note>
    </ligand>
</feature>
<keyword evidence="5" id="KW-1185">Reference proteome</keyword>
<comment type="cofactor">
    <cofactor evidence="2 3">
        <name>Zn(2+)</name>
        <dbReference type="ChEBI" id="CHEBI:29105"/>
    </cofactor>
    <text evidence="2 3">Binds 1 zinc ion per subunit.</text>
</comment>
<keyword evidence="2 3" id="KW-0482">Metalloprotease</keyword>
<dbReference type="InterPro" id="IPR001506">
    <property type="entry name" value="Peptidase_M12A"/>
</dbReference>
<evidence type="ECO:0000256" key="3">
    <source>
        <dbReference type="RuleBase" id="RU361183"/>
    </source>
</evidence>
<dbReference type="PANTHER" id="PTHR10127">
    <property type="entry name" value="DISCOIDIN, CUB, EGF, LAMININ , AND ZINC METALLOPROTEASE DOMAIN CONTAINING"/>
    <property type="match status" value="1"/>
</dbReference>
<dbReference type="SUPFAM" id="SSF55486">
    <property type="entry name" value="Metalloproteases ('zincins'), catalytic domain"/>
    <property type="match status" value="1"/>
</dbReference>
<dbReference type="InterPro" id="IPR006026">
    <property type="entry name" value="Peptidase_Metallo"/>
</dbReference>
<feature type="chain" id="PRO_5029037313" description="Metalloendopeptidase" evidence="3">
    <location>
        <begin position="22"/>
        <end position="333"/>
    </location>
</feature>
<dbReference type="PANTHER" id="PTHR10127:SF794">
    <property type="entry name" value="ZINC METALLOPROTEINASE NAS-22-RELATED"/>
    <property type="match status" value="1"/>
</dbReference>
<sequence length="333" mass="38723">MLYPVMRTVLLVLSVAVCVSGALDRTTERKLLDPVKQTSYILDSPIFNASFKHDFIEFENDSIIEVNIANDDQTDLRSNGKYEKRQLILANPTWNKSDIPYIFNTNLVDQLKPKFEAAVEYYKANTCIRFREITLKEAQNVAHIEVVDKGKCHSSFGRLSEKNPLSLAQGCIDRKIIMHELGHALKFAHTHSRYDRDDYLNVNLENVKSKERFNYIKFSNKINENYGLPYDFLSIMQYPDNEGINKNIPVMEPKNPLYKNSMGRNFELTFIDLKMLNRFYNCPDPLLTGFRICKAIAIPNVDKFVSKGNRVILRAYANEKEKQHFTIRYRQVN</sequence>
<keyword evidence="2 3" id="KW-0862">Zinc</keyword>
<keyword evidence="2 3" id="KW-0645">Protease</keyword>
<feature type="active site" evidence="2">
    <location>
        <position position="180"/>
    </location>
</feature>
<dbReference type="AlphaFoldDB" id="A0A7E4UTW2"/>
<reference evidence="5" key="1">
    <citation type="journal article" date="2013" name="Genetics">
        <title>The draft genome and transcriptome of Panagrellus redivivus are shaped by the harsh demands of a free-living lifestyle.</title>
        <authorList>
            <person name="Srinivasan J."/>
            <person name="Dillman A.R."/>
            <person name="Macchietto M.G."/>
            <person name="Heikkinen L."/>
            <person name="Lakso M."/>
            <person name="Fracchia K.M."/>
            <person name="Antoshechkin I."/>
            <person name="Mortazavi A."/>
            <person name="Wong G."/>
            <person name="Sternberg P.W."/>
        </authorList>
    </citation>
    <scope>NUCLEOTIDE SEQUENCE [LARGE SCALE GENOMIC DNA]</scope>
    <source>
        <strain evidence="5">MT8872</strain>
    </source>
</reference>
<dbReference type="SMART" id="SM00235">
    <property type="entry name" value="ZnMc"/>
    <property type="match status" value="1"/>
</dbReference>
<feature type="binding site" evidence="2">
    <location>
        <position position="179"/>
    </location>
    <ligand>
        <name>Zn(2+)</name>
        <dbReference type="ChEBI" id="CHEBI:29105"/>
        <note>catalytic</note>
    </ligand>
</feature>
<dbReference type="WBParaSite" id="Pan_g12808.t1">
    <property type="protein sequence ID" value="Pan_g12808.t1"/>
    <property type="gene ID" value="Pan_g12808"/>
</dbReference>
<dbReference type="PRINTS" id="PR00480">
    <property type="entry name" value="ASTACIN"/>
</dbReference>
<dbReference type="EC" id="3.4.24.-" evidence="3"/>
<evidence type="ECO:0000313" key="6">
    <source>
        <dbReference type="WBParaSite" id="Pan_g12808.t1"/>
    </source>
</evidence>
<accession>A0A7E4UTW2</accession>
<dbReference type="Proteomes" id="UP000492821">
    <property type="component" value="Unassembled WGS sequence"/>
</dbReference>
<reference evidence="6" key="2">
    <citation type="submission" date="2020-10" db="UniProtKB">
        <authorList>
            <consortium name="WormBaseParasite"/>
        </authorList>
    </citation>
    <scope>IDENTIFICATION</scope>
</reference>
<feature type="domain" description="Peptidase M12A" evidence="4">
    <location>
        <begin position="86"/>
        <end position="283"/>
    </location>
</feature>
<dbReference type="InterPro" id="IPR024079">
    <property type="entry name" value="MetalloPept_cat_dom_sf"/>
</dbReference>
<dbReference type="Pfam" id="PF01400">
    <property type="entry name" value="Astacin"/>
    <property type="match status" value="1"/>
</dbReference>
<keyword evidence="3" id="KW-0732">Signal</keyword>
<name>A0A7E4UTW2_PANRE</name>
<dbReference type="Gene3D" id="3.40.390.10">
    <property type="entry name" value="Collagenase (Catalytic Domain)"/>
    <property type="match status" value="1"/>
</dbReference>
<feature type="disulfide bond" evidence="2">
    <location>
        <begin position="127"/>
        <end position="282"/>
    </location>
</feature>
<dbReference type="GO" id="GO:0004222">
    <property type="term" value="F:metalloendopeptidase activity"/>
    <property type="evidence" value="ECO:0007669"/>
    <property type="project" value="UniProtKB-UniRule"/>
</dbReference>
<keyword evidence="2 3" id="KW-0378">Hydrolase</keyword>
<protein>
    <recommendedName>
        <fullName evidence="3">Metalloendopeptidase</fullName>
        <ecNumber evidence="3">3.4.24.-</ecNumber>
    </recommendedName>
</protein>
<dbReference type="PROSITE" id="PS51864">
    <property type="entry name" value="ASTACIN"/>
    <property type="match status" value="1"/>
</dbReference>
<dbReference type="GO" id="GO:0006508">
    <property type="term" value="P:proteolysis"/>
    <property type="evidence" value="ECO:0007669"/>
    <property type="project" value="UniProtKB-KW"/>
</dbReference>
<keyword evidence="1 2" id="KW-1015">Disulfide bond</keyword>
<keyword evidence="2 3" id="KW-0479">Metal-binding</keyword>
<evidence type="ECO:0000259" key="4">
    <source>
        <dbReference type="PROSITE" id="PS51864"/>
    </source>
</evidence>